<sequence length="29" mass="3207">MVMENIYNVMCGITELLAGMESLAVSRCK</sequence>
<reference evidence="1" key="2">
    <citation type="journal article" date="2015" name="Fish Shellfish Immunol.">
        <title>Early steps in the European eel (Anguilla anguilla)-Vibrio vulnificus interaction in the gills: Role of the RtxA13 toxin.</title>
        <authorList>
            <person name="Callol A."/>
            <person name="Pajuelo D."/>
            <person name="Ebbesson L."/>
            <person name="Teles M."/>
            <person name="MacKenzie S."/>
            <person name="Amaro C."/>
        </authorList>
    </citation>
    <scope>NUCLEOTIDE SEQUENCE</scope>
</reference>
<name>A0A0E9VTQ4_ANGAN</name>
<dbReference type="AlphaFoldDB" id="A0A0E9VTQ4"/>
<proteinExistence type="predicted"/>
<protein>
    <submittedName>
        <fullName evidence="1">Uncharacterized protein</fullName>
    </submittedName>
</protein>
<dbReference type="EMBL" id="GBXM01027053">
    <property type="protein sequence ID" value="JAH81524.1"/>
    <property type="molecule type" value="Transcribed_RNA"/>
</dbReference>
<accession>A0A0E9VTQ4</accession>
<organism evidence="1">
    <name type="scientific">Anguilla anguilla</name>
    <name type="common">European freshwater eel</name>
    <name type="synonym">Muraena anguilla</name>
    <dbReference type="NCBI Taxonomy" id="7936"/>
    <lineage>
        <taxon>Eukaryota</taxon>
        <taxon>Metazoa</taxon>
        <taxon>Chordata</taxon>
        <taxon>Craniata</taxon>
        <taxon>Vertebrata</taxon>
        <taxon>Euteleostomi</taxon>
        <taxon>Actinopterygii</taxon>
        <taxon>Neopterygii</taxon>
        <taxon>Teleostei</taxon>
        <taxon>Anguilliformes</taxon>
        <taxon>Anguillidae</taxon>
        <taxon>Anguilla</taxon>
    </lineage>
</organism>
<evidence type="ECO:0000313" key="1">
    <source>
        <dbReference type="EMBL" id="JAH81524.1"/>
    </source>
</evidence>
<reference evidence="1" key="1">
    <citation type="submission" date="2014-11" db="EMBL/GenBank/DDBJ databases">
        <authorList>
            <person name="Amaro Gonzalez C."/>
        </authorList>
    </citation>
    <scope>NUCLEOTIDE SEQUENCE</scope>
</reference>